<dbReference type="Pfam" id="PF12392">
    <property type="entry name" value="DUF3656"/>
    <property type="match status" value="1"/>
</dbReference>
<dbReference type="PANTHER" id="PTHR30217:SF10">
    <property type="entry name" value="23S RRNA 5-HYDROXYCYTIDINE C2501 SYNTHASE"/>
    <property type="match status" value="1"/>
</dbReference>
<evidence type="ECO:0000313" key="3">
    <source>
        <dbReference type="Proteomes" id="UP000783742"/>
    </source>
</evidence>
<dbReference type="PANTHER" id="PTHR30217">
    <property type="entry name" value="PEPTIDASE U32 FAMILY"/>
    <property type="match status" value="1"/>
</dbReference>
<protein>
    <submittedName>
        <fullName evidence="2">DUF3656 domain-containing protein</fullName>
    </submittedName>
</protein>
<dbReference type="Proteomes" id="UP000783742">
    <property type="component" value="Unassembled WGS sequence"/>
</dbReference>
<keyword evidence="3" id="KW-1185">Reference proteome</keyword>
<dbReference type="InterPro" id="IPR051454">
    <property type="entry name" value="RNA/ubiquinone_mod_enzymes"/>
</dbReference>
<comment type="caution">
    <text evidence="2">The sequence shown here is derived from an EMBL/GenBank/DDBJ whole genome shotgun (WGS) entry which is preliminary data.</text>
</comment>
<gene>
    <name evidence="2" type="ORF">KQI68_09890</name>
</gene>
<evidence type="ECO:0000259" key="1">
    <source>
        <dbReference type="Pfam" id="PF12392"/>
    </source>
</evidence>
<reference evidence="2 3" key="1">
    <citation type="submission" date="2021-06" db="EMBL/GenBank/DDBJ databases">
        <authorList>
            <person name="Sun Q."/>
            <person name="Li D."/>
        </authorList>
    </citation>
    <scope>NUCLEOTIDE SEQUENCE [LARGE SCALE GENOMIC DNA]</scope>
    <source>
        <strain evidence="2 3">MSJ-1</strain>
    </source>
</reference>
<dbReference type="RefSeq" id="WP_216549958.1">
    <property type="nucleotide sequence ID" value="NZ_JAHLQO010000006.1"/>
</dbReference>
<name>A0ABS6FLT4_9FIRM</name>
<accession>A0ABS6FLT4</accession>
<dbReference type="InterPro" id="IPR020988">
    <property type="entry name" value="Pept_U32_collagenase"/>
</dbReference>
<dbReference type="PROSITE" id="PS01276">
    <property type="entry name" value="PEPTIDASE_U32"/>
    <property type="match status" value="1"/>
</dbReference>
<sequence length="778" mass="89699">MTKNNYEVLAPAGDMAALRAAVSAGADAVYLGAWEFSARAKAKNFTLEDLKEAIHYCHLRDVKIYVTVNILVADFELKRALNLVKDLYEVGVDALILQDLGLAREIRKNYPDFEIHASTQMAINNYYGAKFLKELGFSRVVLARETPLFEIEKISTLDVEIETFIHGALCVSYSGECLMSSMIGGKSGNRGECAQACRKAYDIYDFSGNKIADKKYYLSPKDLNTLEDVGKIIDAGGYSLKIEGRMKNPEYVYQVVRSYRKALENNLTLKDKEDTTQVFNRGFTKGLFNGDFGRNFTSFDRPDNRGVEIGKVVSAKKDVIVRFNEDIYPGDGLEFLGDRGNFGFKSEEFYKKDRDYKLNLNKKPLENSNINRTYSIKLYEKIDEKLKDYEFKKDIDIKVEIEVGKFPKIFAKTEDFDSIFELEEEVQEAKNAPLSKEKAEENISKLGDSIFEIRNLEIDIKGNAFMPVSSINKLRREVVENLERKILKSRLNRNEKSYVEREYKSKEKKLASRIKVFFTNLEDLKNTDLNEVDEIILRVKDLEKYKKLNLNKNVSIYLDKFYSYKELENLRNYILKNDFVKGIWANNLSEIEIFNNDDFEINADIGLNVFNSETVEFYNNEGLHSITLSPELNSRQIDEIIKNTDANLNIVSYGRIPVMTMKHCPYSVIKGCVDERDCPNCEHKNYLIRDAKSVDFEVLRHNTFTEIFNSYPILLDGYVNKIRNENINLVILADEFTDEIIDLYLSFSEDKYKKIRRKLENKYSGVTKGHINRGIISG</sequence>
<proteinExistence type="predicted"/>
<feature type="domain" description="Peptidase U32 collagenase" evidence="1">
    <location>
        <begin position="370"/>
        <end position="486"/>
    </location>
</feature>
<dbReference type="Pfam" id="PF01136">
    <property type="entry name" value="Peptidase_U32"/>
    <property type="match status" value="2"/>
</dbReference>
<dbReference type="EMBL" id="JAHLQO010000006">
    <property type="protein sequence ID" value="MBU5670140.1"/>
    <property type="molecule type" value="Genomic_DNA"/>
</dbReference>
<evidence type="ECO:0000313" key="2">
    <source>
        <dbReference type="EMBL" id="MBU5670140.1"/>
    </source>
</evidence>
<dbReference type="InterPro" id="IPR001539">
    <property type="entry name" value="Peptidase_U32"/>
</dbReference>
<organism evidence="2 3">
    <name type="scientific">Peptoniphilus ovalis</name>
    <dbReference type="NCBI Taxonomy" id="2841503"/>
    <lineage>
        <taxon>Bacteria</taxon>
        <taxon>Bacillati</taxon>
        <taxon>Bacillota</taxon>
        <taxon>Tissierellia</taxon>
        <taxon>Tissierellales</taxon>
        <taxon>Peptoniphilaceae</taxon>
        <taxon>Peptoniphilus</taxon>
    </lineage>
</organism>